<gene>
    <name evidence="1" type="ORF">L1987_34127</name>
</gene>
<sequence>MKHRCTYYIPKFIWKTIVGASTAALAAMFTIHGLLRRRHHHDFINMSLTIFFILVLALISVSMVVSAVKDLLHLKFIIFKTSASVAEHDETQMEDKQAVIASEQV</sequence>
<evidence type="ECO:0000313" key="2">
    <source>
        <dbReference type="Proteomes" id="UP001056120"/>
    </source>
</evidence>
<dbReference type="Proteomes" id="UP001056120">
    <property type="component" value="Linkage Group LG11"/>
</dbReference>
<name>A0ACB9HSZ8_9ASTR</name>
<protein>
    <submittedName>
        <fullName evidence="1">Uncharacterized protein</fullName>
    </submittedName>
</protein>
<dbReference type="EMBL" id="CM042028">
    <property type="protein sequence ID" value="KAI3798844.1"/>
    <property type="molecule type" value="Genomic_DNA"/>
</dbReference>
<reference evidence="2" key="1">
    <citation type="journal article" date="2022" name="Mol. Ecol. Resour.">
        <title>The genomes of chicory, endive, great burdock and yacon provide insights into Asteraceae palaeo-polyploidization history and plant inulin production.</title>
        <authorList>
            <person name="Fan W."/>
            <person name="Wang S."/>
            <person name="Wang H."/>
            <person name="Wang A."/>
            <person name="Jiang F."/>
            <person name="Liu H."/>
            <person name="Zhao H."/>
            <person name="Xu D."/>
            <person name="Zhang Y."/>
        </authorList>
    </citation>
    <scope>NUCLEOTIDE SEQUENCE [LARGE SCALE GENOMIC DNA]</scope>
    <source>
        <strain evidence="2">cv. Yunnan</strain>
    </source>
</reference>
<keyword evidence="2" id="KW-1185">Reference proteome</keyword>
<proteinExistence type="predicted"/>
<reference evidence="1 2" key="2">
    <citation type="journal article" date="2022" name="Mol. Ecol. Resour.">
        <title>The genomes of chicory, endive, great burdock and yacon provide insights into Asteraceae paleo-polyploidization history and plant inulin production.</title>
        <authorList>
            <person name="Fan W."/>
            <person name="Wang S."/>
            <person name="Wang H."/>
            <person name="Wang A."/>
            <person name="Jiang F."/>
            <person name="Liu H."/>
            <person name="Zhao H."/>
            <person name="Xu D."/>
            <person name="Zhang Y."/>
        </authorList>
    </citation>
    <scope>NUCLEOTIDE SEQUENCE [LARGE SCALE GENOMIC DNA]</scope>
    <source>
        <strain evidence="2">cv. Yunnan</strain>
        <tissue evidence="1">Leaves</tissue>
    </source>
</reference>
<comment type="caution">
    <text evidence="1">The sequence shown here is derived from an EMBL/GenBank/DDBJ whole genome shotgun (WGS) entry which is preliminary data.</text>
</comment>
<evidence type="ECO:0000313" key="1">
    <source>
        <dbReference type="EMBL" id="KAI3798844.1"/>
    </source>
</evidence>
<organism evidence="1 2">
    <name type="scientific">Smallanthus sonchifolius</name>
    <dbReference type="NCBI Taxonomy" id="185202"/>
    <lineage>
        <taxon>Eukaryota</taxon>
        <taxon>Viridiplantae</taxon>
        <taxon>Streptophyta</taxon>
        <taxon>Embryophyta</taxon>
        <taxon>Tracheophyta</taxon>
        <taxon>Spermatophyta</taxon>
        <taxon>Magnoliopsida</taxon>
        <taxon>eudicotyledons</taxon>
        <taxon>Gunneridae</taxon>
        <taxon>Pentapetalae</taxon>
        <taxon>asterids</taxon>
        <taxon>campanulids</taxon>
        <taxon>Asterales</taxon>
        <taxon>Asteraceae</taxon>
        <taxon>Asteroideae</taxon>
        <taxon>Heliantheae alliance</taxon>
        <taxon>Millerieae</taxon>
        <taxon>Smallanthus</taxon>
    </lineage>
</organism>
<accession>A0ACB9HSZ8</accession>